<reference evidence="8" key="1">
    <citation type="submission" date="2018-06" db="EMBL/GenBank/DDBJ databases">
        <authorList>
            <person name="Feng T."/>
            <person name="Jeon C.O."/>
        </authorList>
    </citation>
    <scope>NUCLEOTIDE SEQUENCE [LARGE SCALE GENOMIC DNA]</scope>
    <source>
        <strain evidence="8">S23</strain>
    </source>
</reference>
<keyword evidence="2 5" id="KW-0479">Metal-binding</keyword>
<dbReference type="InterPro" id="IPR040442">
    <property type="entry name" value="Pyrv_kinase-like_dom_sf"/>
</dbReference>
<dbReference type="AlphaFoldDB" id="A0A370MYG4"/>
<dbReference type="Pfam" id="PF03328">
    <property type="entry name" value="HpcH_HpaI"/>
    <property type="match status" value="1"/>
</dbReference>
<dbReference type="EMBL" id="QKWJ01000145">
    <property type="protein sequence ID" value="RDJ98420.1"/>
    <property type="molecule type" value="Genomic_DNA"/>
</dbReference>
<dbReference type="RefSeq" id="WP_115216741.1">
    <property type="nucleotide sequence ID" value="NZ_QKWJ01000145.1"/>
</dbReference>
<feature type="binding site" evidence="4">
    <location>
        <position position="68"/>
    </location>
    <ligand>
        <name>substrate</name>
    </ligand>
</feature>
<evidence type="ECO:0000259" key="6">
    <source>
        <dbReference type="Pfam" id="PF03328"/>
    </source>
</evidence>
<protein>
    <submittedName>
        <fullName evidence="7">CoA ester lyase</fullName>
    </submittedName>
</protein>
<evidence type="ECO:0000256" key="3">
    <source>
        <dbReference type="ARBA" id="ARBA00022842"/>
    </source>
</evidence>
<dbReference type="Proteomes" id="UP000255165">
    <property type="component" value="Unassembled WGS sequence"/>
</dbReference>
<comment type="caution">
    <text evidence="7">The sequence shown here is derived from an EMBL/GenBank/DDBJ whole genome shotgun (WGS) entry which is preliminary data.</text>
</comment>
<keyword evidence="7" id="KW-0456">Lyase</keyword>
<keyword evidence="3 5" id="KW-0460">Magnesium</keyword>
<gene>
    <name evidence="7" type="ORF">DN412_40965</name>
</gene>
<evidence type="ECO:0000313" key="8">
    <source>
        <dbReference type="Proteomes" id="UP000255165"/>
    </source>
</evidence>
<evidence type="ECO:0000256" key="2">
    <source>
        <dbReference type="ARBA" id="ARBA00022723"/>
    </source>
</evidence>
<feature type="binding site" evidence="4">
    <location>
        <position position="128"/>
    </location>
    <ligand>
        <name>substrate</name>
    </ligand>
</feature>
<evidence type="ECO:0000256" key="5">
    <source>
        <dbReference type="PIRSR" id="PIRSR015582-2"/>
    </source>
</evidence>
<proteinExistence type="predicted"/>
<dbReference type="PANTHER" id="PTHR32308:SF0">
    <property type="entry name" value="HPCH_HPAI ALDOLASE_CITRATE LYASE DOMAIN-CONTAINING PROTEIN"/>
    <property type="match status" value="1"/>
</dbReference>
<feature type="binding site" evidence="5">
    <location>
        <position position="128"/>
    </location>
    <ligand>
        <name>Mg(2+)</name>
        <dbReference type="ChEBI" id="CHEBI:18420"/>
    </ligand>
</feature>
<accession>A0A370MYG4</accession>
<organism evidence="7 8">
    <name type="scientific">Cupriavidus lacunae</name>
    <dbReference type="NCBI Taxonomy" id="2666307"/>
    <lineage>
        <taxon>Bacteria</taxon>
        <taxon>Pseudomonadati</taxon>
        <taxon>Pseudomonadota</taxon>
        <taxon>Betaproteobacteria</taxon>
        <taxon>Burkholderiales</taxon>
        <taxon>Burkholderiaceae</taxon>
        <taxon>Cupriavidus</taxon>
    </lineage>
</organism>
<dbReference type="GO" id="GO:0016829">
    <property type="term" value="F:lyase activity"/>
    <property type="evidence" value="ECO:0007669"/>
    <property type="project" value="UniProtKB-KW"/>
</dbReference>
<dbReference type="SUPFAM" id="SSF51621">
    <property type="entry name" value="Phosphoenolpyruvate/pyruvate domain"/>
    <property type="match status" value="1"/>
</dbReference>
<dbReference type="GO" id="GO:0006107">
    <property type="term" value="P:oxaloacetate metabolic process"/>
    <property type="evidence" value="ECO:0007669"/>
    <property type="project" value="TreeGrafter"/>
</dbReference>
<feature type="binding site" evidence="5">
    <location>
        <position position="154"/>
    </location>
    <ligand>
        <name>Mg(2+)</name>
        <dbReference type="ChEBI" id="CHEBI:18420"/>
    </ligand>
</feature>
<dbReference type="PANTHER" id="PTHR32308">
    <property type="entry name" value="LYASE BETA SUBUNIT, PUTATIVE (AFU_ORTHOLOGUE AFUA_4G13030)-RELATED"/>
    <property type="match status" value="1"/>
</dbReference>
<keyword evidence="8" id="KW-1185">Reference proteome</keyword>
<evidence type="ECO:0000313" key="7">
    <source>
        <dbReference type="EMBL" id="RDJ98420.1"/>
    </source>
</evidence>
<dbReference type="GO" id="GO:0000287">
    <property type="term" value="F:magnesium ion binding"/>
    <property type="evidence" value="ECO:0007669"/>
    <property type="project" value="TreeGrafter"/>
</dbReference>
<dbReference type="PIRSF" id="PIRSF015582">
    <property type="entry name" value="Cit_lyase_B"/>
    <property type="match status" value="1"/>
</dbReference>
<comment type="cofactor">
    <cofactor evidence="1">
        <name>Mg(2+)</name>
        <dbReference type="ChEBI" id="CHEBI:18420"/>
    </cofactor>
</comment>
<evidence type="ECO:0000256" key="1">
    <source>
        <dbReference type="ARBA" id="ARBA00001946"/>
    </source>
</evidence>
<feature type="domain" description="HpcH/HpaI aldolase/citrate lyase" evidence="6">
    <location>
        <begin position="7"/>
        <end position="221"/>
    </location>
</feature>
<dbReference type="InterPro" id="IPR005000">
    <property type="entry name" value="Aldolase/citrate-lyase_domain"/>
</dbReference>
<evidence type="ECO:0000256" key="4">
    <source>
        <dbReference type="PIRSR" id="PIRSR015582-1"/>
    </source>
</evidence>
<dbReference type="Gene3D" id="3.20.20.60">
    <property type="entry name" value="Phosphoenolpyruvate-binding domains"/>
    <property type="match status" value="1"/>
</dbReference>
<sequence>MNIATTYLFVPGNRHERFDKAVAAGADVTIFDLEDAVHPDDKDAARVAIASWLAARQLSGQAANVLVRINDAASPYFSADLEWLANLPAGTPLAGLMVPKAEQPASLGGIAEALRRVNPNGALLAIIESAIGVQQADAIATAPGVARLAFGSIDYAVDLGCEHTRDALAYARSRLVLASRVARLPPPVDGVTTALAEETVLADDVAYARELGFAGKLCIHPSQVAGVQAGFRPTAQQADWARRVIEATSSGSHAVQVDGKMVDRPVIEQAKRILALSGNY</sequence>
<dbReference type="InterPro" id="IPR015813">
    <property type="entry name" value="Pyrv/PenolPyrv_kinase-like_dom"/>
</dbReference>
<name>A0A370MYG4_9BURK</name>
<dbReference type="InterPro" id="IPR011206">
    <property type="entry name" value="Citrate_lyase_beta/mcl1/mcl2"/>
</dbReference>